<reference evidence="2 3" key="1">
    <citation type="submission" date="2018-09" db="EMBL/GenBank/DDBJ databases">
        <title>Genomic Encyclopedia of Archaeal and Bacterial Type Strains, Phase II (KMG-II): from individual species to whole genera.</title>
        <authorList>
            <person name="Goeker M."/>
        </authorList>
    </citation>
    <scope>NUCLEOTIDE SEQUENCE [LARGE SCALE GENOMIC DNA]</scope>
    <source>
        <strain evidence="2 3">DSM 13151</strain>
    </source>
</reference>
<dbReference type="EMBL" id="RAPO01000004">
    <property type="protein sequence ID" value="RKD89294.1"/>
    <property type="molecule type" value="Genomic_DNA"/>
</dbReference>
<dbReference type="AlphaFoldDB" id="A0A419W1L0"/>
<evidence type="ECO:0000313" key="3">
    <source>
        <dbReference type="Proteomes" id="UP000283805"/>
    </source>
</evidence>
<dbReference type="Proteomes" id="UP000283805">
    <property type="component" value="Unassembled WGS sequence"/>
</dbReference>
<evidence type="ECO:0000313" key="2">
    <source>
        <dbReference type="EMBL" id="RKD89294.1"/>
    </source>
</evidence>
<sequence>MPRDDSVEKPPSVAVVEAVAAKSGVDPADLECLLADVIDPDALDRLFEPTSTHERGSGFVEFGYCGRVVTVWADGSVDVR</sequence>
<dbReference type="OrthoDB" id="205616at2157"/>
<comment type="caution">
    <text evidence="2">The sequence shown here is derived from an EMBL/GenBank/DDBJ whole genome shotgun (WGS) entry which is preliminary data.</text>
</comment>
<gene>
    <name evidence="2" type="ORF">ATJ93_4127</name>
</gene>
<organism evidence="2 3">
    <name type="scientific">Halopiger aswanensis</name>
    <dbReference type="NCBI Taxonomy" id="148449"/>
    <lineage>
        <taxon>Archaea</taxon>
        <taxon>Methanobacteriati</taxon>
        <taxon>Methanobacteriota</taxon>
        <taxon>Stenosarchaea group</taxon>
        <taxon>Halobacteria</taxon>
        <taxon>Halobacteriales</taxon>
        <taxon>Natrialbaceae</taxon>
        <taxon>Halopiger</taxon>
    </lineage>
</organism>
<proteinExistence type="predicted"/>
<keyword evidence="3" id="KW-1185">Reference proteome</keyword>
<dbReference type="Pfam" id="PF18545">
    <property type="entry name" value="HalOD1"/>
    <property type="match status" value="1"/>
</dbReference>
<dbReference type="RefSeq" id="WP_120246434.1">
    <property type="nucleotide sequence ID" value="NZ_RAPO01000004.1"/>
</dbReference>
<dbReference type="InterPro" id="IPR040624">
    <property type="entry name" value="HalOD1"/>
</dbReference>
<accession>A0A419W1L0</accession>
<protein>
    <recommendedName>
        <fullName evidence="1">Halobacterial output domain-containing protein</fullName>
    </recommendedName>
</protein>
<name>A0A419W1L0_9EURY</name>
<evidence type="ECO:0000259" key="1">
    <source>
        <dbReference type="Pfam" id="PF18545"/>
    </source>
</evidence>
<feature type="domain" description="Halobacterial output" evidence="1">
    <location>
        <begin position="9"/>
        <end position="80"/>
    </location>
</feature>